<keyword evidence="2" id="KW-1185">Reference proteome</keyword>
<gene>
    <name evidence="1" type="ORF">EGH25_11090</name>
</gene>
<dbReference type="Proteomes" id="UP001149411">
    <property type="component" value="Unassembled WGS sequence"/>
</dbReference>
<sequence length="54" mass="6092">MTDEPTNEQLELVARHGSGKFVRALATVRLLKRQDREDDLREIIGGDDVEVAEV</sequence>
<dbReference type="AlphaFoldDB" id="A0A9Q4C670"/>
<proteinExistence type="predicted"/>
<dbReference type="RefSeq" id="WP_266088564.1">
    <property type="nucleotide sequence ID" value="NZ_RKLV01000013.1"/>
</dbReference>
<name>A0A9Q4C670_9EURY</name>
<evidence type="ECO:0000313" key="1">
    <source>
        <dbReference type="EMBL" id="MCX2819895.1"/>
    </source>
</evidence>
<dbReference type="EMBL" id="RKLV01000013">
    <property type="protein sequence ID" value="MCX2819895.1"/>
    <property type="molecule type" value="Genomic_DNA"/>
</dbReference>
<comment type="caution">
    <text evidence="1">The sequence shown here is derived from an EMBL/GenBank/DDBJ whole genome shotgun (WGS) entry which is preliminary data.</text>
</comment>
<evidence type="ECO:0000313" key="2">
    <source>
        <dbReference type="Proteomes" id="UP001149411"/>
    </source>
</evidence>
<organism evidence="1 2">
    <name type="scientific">Halorutilus salinus</name>
    <dbReference type="NCBI Taxonomy" id="2487751"/>
    <lineage>
        <taxon>Archaea</taxon>
        <taxon>Methanobacteriati</taxon>
        <taxon>Methanobacteriota</taxon>
        <taxon>Stenosarchaea group</taxon>
        <taxon>Halobacteria</taxon>
        <taxon>Halorutilales</taxon>
        <taxon>Halorutilaceae</taxon>
        <taxon>Halorutilus</taxon>
    </lineage>
</organism>
<accession>A0A9Q4C670</accession>
<protein>
    <submittedName>
        <fullName evidence="1">Uncharacterized protein</fullName>
    </submittedName>
</protein>
<reference evidence="1" key="1">
    <citation type="submission" date="2022-09" db="EMBL/GenBank/DDBJ databases">
        <title>Haloadaptaus new haloarchaeum isolated from saline soil.</title>
        <authorList>
            <person name="Duran-Viseras A."/>
            <person name="Sanchez-Porro C."/>
            <person name="Ventosa A."/>
        </authorList>
    </citation>
    <scope>NUCLEOTIDE SEQUENCE</scope>
    <source>
        <strain evidence="1">F3-133</strain>
    </source>
</reference>